<evidence type="ECO:0000259" key="1">
    <source>
        <dbReference type="PROSITE" id="PS50878"/>
    </source>
</evidence>
<dbReference type="InterPro" id="IPR043502">
    <property type="entry name" value="DNA/RNA_pol_sf"/>
</dbReference>
<gene>
    <name evidence="3" type="primary">LOC102800463</name>
</gene>
<dbReference type="GeneID" id="102800463"/>
<dbReference type="PANTHER" id="PTHR47510">
    <property type="entry name" value="REVERSE TRANSCRIPTASE DOMAIN-CONTAINING PROTEIN"/>
    <property type="match status" value="1"/>
</dbReference>
<evidence type="ECO:0000313" key="3">
    <source>
        <dbReference type="RefSeq" id="XP_006824720.1"/>
    </source>
</evidence>
<feature type="domain" description="Reverse transcriptase" evidence="1">
    <location>
        <begin position="292"/>
        <end position="434"/>
    </location>
</feature>
<dbReference type="PANTHER" id="PTHR47510:SF3">
    <property type="entry name" value="ENDO_EXONUCLEASE_PHOSPHATASE DOMAIN-CONTAINING PROTEIN"/>
    <property type="match status" value="1"/>
</dbReference>
<evidence type="ECO:0000313" key="2">
    <source>
        <dbReference type="Proteomes" id="UP000694865"/>
    </source>
</evidence>
<reference evidence="3" key="1">
    <citation type="submission" date="2025-08" db="UniProtKB">
        <authorList>
            <consortium name="RefSeq"/>
        </authorList>
    </citation>
    <scope>IDENTIFICATION</scope>
    <source>
        <tissue evidence="3">Testes</tissue>
    </source>
</reference>
<proteinExistence type="predicted"/>
<protein>
    <submittedName>
        <fullName evidence="3">RNA-directed DNA polymerase from mobile element jockey-like</fullName>
    </submittedName>
</protein>
<sequence length="434" mass="49758">RTVSTETIEVEISDHLPIFGIFQDLETYFPETGKISFRDYSKLDIIKFKNELESQNWSDVYNSNDVDNVYDAFSGTFLNICNKHAPLITKQIGSRTIPKNPWLTIELKRAINKKHKLFSKMVRCNYNADSVAKYKRYRNYVTNALRDAKRNFYSEQFVEYNGKTDKTWKIINEILGRGHSKTKLPDHIDVHCPGSNLTTTLNDQDAIVNGFNNFFTRVGVNLANEIPPRTLDIYNAHVTNSFFLHGTTAHEVSDILRGLDKKKAVGYDQRSAKLLIHTAEYISKPLSHIINLSFSSGSFPNALKIAKVTPIFKKGTPFDPGNFRPVSVLPQLSKLFEKIINKQLTVYLNKFNIFYSKQYGFREKFSTKLSVIDLAQKILDEIDQGNVVLGVFLDLRKAFDTVNHSILLRKLSGYGIRGLPLDLIESYLQKREQH</sequence>
<dbReference type="Proteomes" id="UP000694865">
    <property type="component" value="Unplaced"/>
</dbReference>
<dbReference type="Pfam" id="PF00078">
    <property type="entry name" value="RVT_1"/>
    <property type="match status" value="1"/>
</dbReference>
<feature type="non-terminal residue" evidence="3">
    <location>
        <position position="1"/>
    </location>
</feature>
<accession>A0ABM0MXH9</accession>
<dbReference type="PROSITE" id="PS50878">
    <property type="entry name" value="RT_POL"/>
    <property type="match status" value="1"/>
</dbReference>
<dbReference type="InterPro" id="IPR000477">
    <property type="entry name" value="RT_dom"/>
</dbReference>
<keyword evidence="2" id="KW-1185">Reference proteome</keyword>
<name>A0ABM0MXH9_SACKO</name>
<feature type="non-terminal residue" evidence="3">
    <location>
        <position position="434"/>
    </location>
</feature>
<dbReference type="RefSeq" id="XP_006824720.1">
    <property type="nucleotide sequence ID" value="XM_006824657.1"/>
</dbReference>
<organism evidence="2 3">
    <name type="scientific">Saccoglossus kowalevskii</name>
    <name type="common">Acorn worm</name>
    <dbReference type="NCBI Taxonomy" id="10224"/>
    <lineage>
        <taxon>Eukaryota</taxon>
        <taxon>Metazoa</taxon>
        <taxon>Hemichordata</taxon>
        <taxon>Enteropneusta</taxon>
        <taxon>Harrimaniidae</taxon>
        <taxon>Saccoglossus</taxon>
    </lineage>
</organism>
<dbReference type="SUPFAM" id="SSF56672">
    <property type="entry name" value="DNA/RNA polymerases"/>
    <property type="match status" value="1"/>
</dbReference>